<dbReference type="PANTHER" id="PTHR43798">
    <property type="entry name" value="MONOACYLGLYCEROL LIPASE"/>
    <property type="match status" value="1"/>
</dbReference>
<organism evidence="3">
    <name type="scientific">hydrothermal vent metagenome</name>
    <dbReference type="NCBI Taxonomy" id="652676"/>
    <lineage>
        <taxon>unclassified sequences</taxon>
        <taxon>metagenomes</taxon>
        <taxon>ecological metagenomes</taxon>
    </lineage>
</organism>
<evidence type="ECO:0000259" key="2">
    <source>
        <dbReference type="Pfam" id="PF00561"/>
    </source>
</evidence>
<dbReference type="GO" id="GO:0016020">
    <property type="term" value="C:membrane"/>
    <property type="evidence" value="ECO:0007669"/>
    <property type="project" value="TreeGrafter"/>
</dbReference>
<sequence>MASREIYYDERRFTISYLIVNPSKQETIIILHGWGSNKEIMKQAFGEKLEKFRHIYIDMPGFGKSNNDMVLETKDYAIILQRFLNQIDTNPYIIMGHSFGGKVATLMDSPNLVLLSSSGILVPKPLTIKLKIAMSKGLKYLGLKGFTNIFRSNDVKGMSHNMYQTFKNIVDEEFEDNFKHSSSEAILFWGKDDTATPLWTANRIDELLPYSKLYELDGDHFFFLKHSQFISDTITRRFLNDIS</sequence>
<dbReference type="PANTHER" id="PTHR43798:SF31">
    <property type="entry name" value="AB HYDROLASE SUPERFAMILY PROTEIN YCLE"/>
    <property type="match status" value="1"/>
</dbReference>
<accession>A0A1W1BFA4</accession>
<keyword evidence="1 3" id="KW-0378">Hydrolase</keyword>
<dbReference type="InterPro" id="IPR050266">
    <property type="entry name" value="AB_hydrolase_sf"/>
</dbReference>
<dbReference type="InterPro" id="IPR000073">
    <property type="entry name" value="AB_hydrolase_1"/>
</dbReference>
<dbReference type="Gene3D" id="3.40.50.1820">
    <property type="entry name" value="alpha/beta hydrolase"/>
    <property type="match status" value="1"/>
</dbReference>
<evidence type="ECO:0000313" key="3">
    <source>
        <dbReference type="EMBL" id="SFV52169.1"/>
    </source>
</evidence>
<protein>
    <submittedName>
        <fullName evidence="3">2-hydroxy-6-oxohepta-2,4-dienoate hydrolase</fullName>
    </submittedName>
</protein>
<dbReference type="PRINTS" id="PR00111">
    <property type="entry name" value="ABHYDROLASE"/>
</dbReference>
<dbReference type="SUPFAM" id="SSF53474">
    <property type="entry name" value="alpha/beta-Hydrolases"/>
    <property type="match status" value="1"/>
</dbReference>
<dbReference type="InterPro" id="IPR029058">
    <property type="entry name" value="AB_hydrolase_fold"/>
</dbReference>
<dbReference type="AlphaFoldDB" id="A0A1W1BFA4"/>
<gene>
    <name evidence="3" type="ORF">MNB_SV-9-1397</name>
</gene>
<reference evidence="3" key="1">
    <citation type="submission" date="2016-10" db="EMBL/GenBank/DDBJ databases">
        <authorList>
            <person name="de Groot N.N."/>
        </authorList>
    </citation>
    <scope>NUCLEOTIDE SEQUENCE</scope>
</reference>
<evidence type="ECO:0000256" key="1">
    <source>
        <dbReference type="ARBA" id="ARBA00022801"/>
    </source>
</evidence>
<feature type="domain" description="AB hydrolase-1" evidence="2">
    <location>
        <begin position="27"/>
        <end position="107"/>
    </location>
</feature>
<dbReference type="EMBL" id="FPHG01000015">
    <property type="protein sequence ID" value="SFV52169.1"/>
    <property type="molecule type" value="Genomic_DNA"/>
</dbReference>
<dbReference type="GO" id="GO:0016787">
    <property type="term" value="F:hydrolase activity"/>
    <property type="evidence" value="ECO:0007669"/>
    <property type="project" value="UniProtKB-KW"/>
</dbReference>
<dbReference type="Pfam" id="PF00561">
    <property type="entry name" value="Abhydrolase_1"/>
    <property type="match status" value="1"/>
</dbReference>
<proteinExistence type="predicted"/>
<name>A0A1W1BFA4_9ZZZZ</name>